<evidence type="ECO:0000313" key="6">
    <source>
        <dbReference type="Proteomes" id="UP000315471"/>
    </source>
</evidence>
<dbReference type="SUPFAM" id="SSF141457">
    <property type="entry name" value="BH3618-like"/>
    <property type="match status" value="1"/>
</dbReference>
<comment type="function">
    <text evidence="4">Acts as an anti-CsrA protein, binds CsrA and prevents it from repressing translation of its target genes, one of which is flagellin. Binds to flagellin and participates in the assembly of the flagellum.</text>
</comment>
<dbReference type="PANTHER" id="PTHR39190:SF1">
    <property type="entry name" value="FLAGELLAR ASSEMBLY FACTOR FLIW"/>
    <property type="match status" value="1"/>
</dbReference>
<dbReference type="Gene3D" id="2.30.290.10">
    <property type="entry name" value="BH3618-like"/>
    <property type="match status" value="1"/>
</dbReference>
<evidence type="ECO:0000256" key="2">
    <source>
        <dbReference type="ARBA" id="ARBA00022795"/>
    </source>
</evidence>
<gene>
    <name evidence="4 5" type="primary">fliW</name>
    <name evidence="5" type="ORF">Q31b_48960</name>
</gene>
<dbReference type="GO" id="GO:0044780">
    <property type="term" value="P:bacterial-type flagellum assembly"/>
    <property type="evidence" value="ECO:0007669"/>
    <property type="project" value="UniProtKB-UniRule"/>
</dbReference>
<dbReference type="InterPro" id="IPR003775">
    <property type="entry name" value="Flagellar_assembly_factor_FliW"/>
</dbReference>
<dbReference type="GO" id="GO:0005737">
    <property type="term" value="C:cytoplasm"/>
    <property type="evidence" value="ECO:0007669"/>
    <property type="project" value="UniProtKB-SubCell"/>
</dbReference>
<organism evidence="5 6">
    <name type="scientific">Novipirellula aureliae</name>
    <dbReference type="NCBI Taxonomy" id="2527966"/>
    <lineage>
        <taxon>Bacteria</taxon>
        <taxon>Pseudomonadati</taxon>
        <taxon>Planctomycetota</taxon>
        <taxon>Planctomycetia</taxon>
        <taxon>Pirellulales</taxon>
        <taxon>Pirellulaceae</taxon>
        <taxon>Novipirellula</taxon>
    </lineage>
</organism>
<keyword evidence="5" id="KW-0969">Cilium</keyword>
<evidence type="ECO:0000256" key="1">
    <source>
        <dbReference type="ARBA" id="ARBA00022490"/>
    </source>
</evidence>
<keyword evidence="2 4" id="KW-1005">Bacterial flagellum biogenesis</keyword>
<dbReference type="Pfam" id="PF02623">
    <property type="entry name" value="FliW"/>
    <property type="match status" value="1"/>
</dbReference>
<comment type="subcellular location">
    <subcellularLocation>
        <location evidence="4">Cytoplasm</location>
    </subcellularLocation>
</comment>
<keyword evidence="6" id="KW-1185">Reference proteome</keyword>
<dbReference type="GO" id="GO:0006417">
    <property type="term" value="P:regulation of translation"/>
    <property type="evidence" value="ECO:0007669"/>
    <property type="project" value="UniProtKB-KW"/>
</dbReference>
<proteinExistence type="inferred from homology"/>
<keyword evidence="3 4" id="KW-0810">Translation regulation</keyword>
<comment type="similarity">
    <text evidence="4">Belongs to the FliW family.</text>
</comment>
<keyword evidence="4" id="KW-0143">Chaperone</keyword>
<dbReference type="AlphaFoldDB" id="A0A5C6DK42"/>
<keyword evidence="5" id="KW-0966">Cell projection</keyword>
<dbReference type="PANTHER" id="PTHR39190">
    <property type="entry name" value="FLAGELLAR ASSEMBLY FACTOR FLIW"/>
    <property type="match status" value="1"/>
</dbReference>
<dbReference type="EMBL" id="SJPY01000008">
    <property type="protein sequence ID" value="TWU36615.1"/>
    <property type="molecule type" value="Genomic_DNA"/>
</dbReference>
<protein>
    <recommendedName>
        <fullName evidence="4">Flagellar assembly factor FliW</fullName>
    </recommendedName>
</protein>
<reference evidence="5 6" key="1">
    <citation type="submission" date="2019-02" db="EMBL/GenBank/DDBJ databases">
        <title>Deep-cultivation of Planctomycetes and their phenomic and genomic characterization uncovers novel biology.</title>
        <authorList>
            <person name="Wiegand S."/>
            <person name="Jogler M."/>
            <person name="Boedeker C."/>
            <person name="Pinto D."/>
            <person name="Vollmers J."/>
            <person name="Rivas-Marin E."/>
            <person name="Kohn T."/>
            <person name="Peeters S.H."/>
            <person name="Heuer A."/>
            <person name="Rast P."/>
            <person name="Oberbeckmann S."/>
            <person name="Bunk B."/>
            <person name="Jeske O."/>
            <person name="Meyerdierks A."/>
            <person name="Storesund J.E."/>
            <person name="Kallscheuer N."/>
            <person name="Luecker S."/>
            <person name="Lage O.M."/>
            <person name="Pohl T."/>
            <person name="Merkel B.J."/>
            <person name="Hornburger P."/>
            <person name="Mueller R.-W."/>
            <person name="Bruemmer F."/>
            <person name="Labrenz M."/>
            <person name="Spormann A.M."/>
            <person name="Op Den Camp H."/>
            <person name="Overmann J."/>
            <person name="Amann R."/>
            <person name="Jetten M.S.M."/>
            <person name="Mascher T."/>
            <person name="Medema M.H."/>
            <person name="Devos D.P."/>
            <person name="Kaster A.-K."/>
            <person name="Ovreas L."/>
            <person name="Rohde M."/>
            <person name="Galperin M.Y."/>
            <person name="Jogler C."/>
        </authorList>
    </citation>
    <scope>NUCLEOTIDE SEQUENCE [LARGE SCALE GENOMIC DNA]</scope>
    <source>
        <strain evidence="5 6">Q31b</strain>
    </source>
</reference>
<dbReference type="RefSeq" id="WP_146602028.1">
    <property type="nucleotide sequence ID" value="NZ_SJPY01000008.1"/>
</dbReference>
<dbReference type="OrthoDB" id="9801235at2"/>
<accession>A0A5C6DK42</accession>
<keyword evidence="1 4" id="KW-0963">Cytoplasm</keyword>
<name>A0A5C6DK42_9BACT</name>
<keyword evidence="5" id="KW-0282">Flagellum</keyword>
<sequence length="153" mass="17205">MKIDTNRFGQLNLHCDELFLFPQGLIGMESLRQWALIPDSQTPTVAWLQSVTAGNRAIPLISPRAFFEDYRINIGRRDLGSLQLRTGCELYVMTTLSGHSEKLTTNLRAPVLLNLDRRLGCQVIADNEWPIQQPMPLSTQASLSSLVVQRRAA</sequence>
<comment type="subunit">
    <text evidence="4">Interacts with translational regulator CsrA and flagellin(s).</text>
</comment>
<evidence type="ECO:0000256" key="3">
    <source>
        <dbReference type="ARBA" id="ARBA00022845"/>
    </source>
</evidence>
<dbReference type="InterPro" id="IPR024046">
    <property type="entry name" value="Flagellar_assmbl_FliW_dom_sf"/>
</dbReference>
<evidence type="ECO:0000313" key="5">
    <source>
        <dbReference type="EMBL" id="TWU36615.1"/>
    </source>
</evidence>
<evidence type="ECO:0000256" key="4">
    <source>
        <dbReference type="HAMAP-Rule" id="MF_01185"/>
    </source>
</evidence>
<comment type="caution">
    <text evidence="5">The sequence shown here is derived from an EMBL/GenBank/DDBJ whole genome shotgun (WGS) entry which is preliminary data.</text>
</comment>
<dbReference type="Proteomes" id="UP000315471">
    <property type="component" value="Unassembled WGS sequence"/>
</dbReference>
<dbReference type="HAMAP" id="MF_01185">
    <property type="entry name" value="FliW"/>
    <property type="match status" value="1"/>
</dbReference>